<dbReference type="EMBL" id="MH588545">
    <property type="protein sequence ID" value="AXQ68883.1"/>
    <property type="molecule type" value="Genomic_DNA"/>
</dbReference>
<sequence>MVSPSLMCPSRGAPYEGDDGITKLQDDVLGLLEDAGLPASINDQIMLLVQTGEGIVAGERKLPEPRALEEARDAVQFYDRVQRASPDEKIAVGHDHWDRLIKAIRGVVSLLPGERFIDPVSGAIPEGVYWFAEHQNFYDVNTRIGMGDTFYRNWRGRHHEFPTAPD</sequence>
<name>A0A385EAR5_9CAUD</name>
<proteinExistence type="predicted"/>
<keyword evidence="2" id="KW-1185">Reference proteome</keyword>
<accession>A0A385EAR5</accession>
<organism evidence="1 2">
    <name type="scientific">Caulobacter phage CcrPW</name>
    <dbReference type="NCBI Taxonomy" id="2283271"/>
    <lineage>
        <taxon>Viruses</taxon>
        <taxon>Duplodnaviria</taxon>
        <taxon>Heunggongvirae</taxon>
        <taxon>Uroviricota</taxon>
        <taxon>Caudoviricetes</taxon>
        <taxon>Jeanschmidtviridae</taxon>
        <taxon>Colossusvirus</taxon>
        <taxon>Colossusvirus PW</taxon>
    </lineage>
</organism>
<evidence type="ECO:0000313" key="2">
    <source>
        <dbReference type="Proteomes" id="UP000259026"/>
    </source>
</evidence>
<evidence type="ECO:0000313" key="1">
    <source>
        <dbReference type="EMBL" id="AXQ68883.1"/>
    </source>
</evidence>
<dbReference type="Proteomes" id="UP000259026">
    <property type="component" value="Segment"/>
</dbReference>
<reference evidence="1 2" key="2">
    <citation type="submission" date="2018-09" db="EMBL/GenBank/DDBJ databases">
        <title>Giant CbK-like Caulobacter bacteriophages have genetically divergent genomes.</title>
        <authorList>
            <person name="Wilson K."/>
            <person name="Ely B."/>
        </authorList>
    </citation>
    <scope>NUCLEOTIDE SEQUENCE [LARGE SCALE GENOMIC DNA]</scope>
</reference>
<gene>
    <name evidence="1" type="ORF">CcrPW_gp344</name>
</gene>
<reference evidence="2" key="1">
    <citation type="submission" date="2018-07" db="EMBL/GenBank/DDBJ databases">
        <title>Giant CbK-like Caulobacter bacteriophages have genetically divergent genomes.</title>
        <authorList>
            <person name="Wilson K.M."/>
            <person name="Ely B."/>
        </authorList>
    </citation>
    <scope>NUCLEOTIDE SEQUENCE [LARGE SCALE GENOMIC DNA]</scope>
</reference>
<protein>
    <submittedName>
        <fullName evidence="1">Uncharacterized protein</fullName>
    </submittedName>
</protein>